<evidence type="ECO:0000259" key="1">
    <source>
        <dbReference type="Pfam" id="PF14371"/>
    </source>
</evidence>
<sequence>MKKTAGLFLIIFVVLSYGDVVYEMSTVTRGMMGMGDSNSNVRVFIKGDMSRTEITPIDTAIHGVPDAVIMRLDKGVIWVLDDEHKEYSETVINETADIPASAGDSEAVKLPEIKVEKTGNKKVILQKECEEVTLSMSLDADGGDLSLTQTLWVTTDVPGYEELSCFTEKVTALGVTMSSSSLTADKKAYHAFQQKLNEIEGFPLETDISMSMGSVTFSVTNTITKIDTISIHPRVFEIPAGYTLKKEE</sequence>
<protein>
    <submittedName>
        <fullName evidence="2">DUF4412 domain-containing protein</fullName>
    </submittedName>
</protein>
<dbReference type="Proteomes" id="UP000885826">
    <property type="component" value="Unassembled WGS sequence"/>
</dbReference>
<organism evidence="2 3">
    <name type="scientific">candidate division WOR-3 bacterium</name>
    <dbReference type="NCBI Taxonomy" id="2052148"/>
    <lineage>
        <taxon>Bacteria</taxon>
        <taxon>Bacteria division WOR-3</taxon>
    </lineage>
</organism>
<gene>
    <name evidence="2" type="ORF">ENI34_08170</name>
</gene>
<dbReference type="Pfam" id="PF14371">
    <property type="entry name" value="DUF4412"/>
    <property type="match status" value="1"/>
</dbReference>
<evidence type="ECO:0000313" key="3">
    <source>
        <dbReference type="Proteomes" id="UP000885826"/>
    </source>
</evidence>
<feature type="domain" description="DUF4412" evidence="1">
    <location>
        <begin position="34"/>
        <end position="242"/>
    </location>
</feature>
<dbReference type="EMBL" id="DRIG01000087">
    <property type="protein sequence ID" value="HEC79098.1"/>
    <property type="molecule type" value="Genomic_DNA"/>
</dbReference>
<evidence type="ECO:0000313" key="2">
    <source>
        <dbReference type="EMBL" id="HEC79098.1"/>
    </source>
</evidence>
<proteinExistence type="predicted"/>
<accession>A0A9C9EMV6</accession>
<reference evidence="2" key="1">
    <citation type="journal article" date="2020" name="mSystems">
        <title>Genome- and Community-Level Interaction Insights into Carbon Utilization and Element Cycling Functions of Hydrothermarchaeota in Hydrothermal Sediment.</title>
        <authorList>
            <person name="Zhou Z."/>
            <person name="Liu Y."/>
            <person name="Xu W."/>
            <person name="Pan J."/>
            <person name="Luo Z.H."/>
            <person name="Li M."/>
        </authorList>
    </citation>
    <scope>NUCLEOTIDE SEQUENCE</scope>
    <source>
        <strain evidence="2">HyVt-388</strain>
    </source>
</reference>
<name>A0A9C9EMV6_UNCW3</name>
<comment type="caution">
    <text evidence="2">The sequence shown here is derived from an EMBL/GenBank/DDBJ whole genome shotgun (WGS) entry which is preliminary data.</text>
</comment>
<dbReference type="AlphaFoldDB" id="A0A9C9EMV6"/>
<dbReference type="InterPro" id="IPR025524">
    <property type="entry name" value="DUF4412"/>
</dbReference>